<dbReference type="Gene3D" id="3.90.25.10">
    <property type="entry name" value="UDP-galactose 4-epimerase, domain 1"/>
    <property type="match status" value="1"/>
</dbReference>
<evidence type="ECO:0000259" key="1">
    <source>
        <dbReference type="Pfam" id="PF13460"/>
    </source>
</evidence>
<dbReference type="PANTHER" id="PTHR47129">
    <property type="entry name" value="QUINONE OXIDOREDUCTASE 2"/>
    <property type="match status" value="1"/>
</dbReference>
<dbReference type="Pfam" id="PF13460">
    <property type="entry name" value="NAD_binding_10"/>
    <property type="match status" value="1"/>
</dbReference>
<comment type="caution">
    <text evidence="2">The sequence shown here is derived from an EMBL/GenBank/DDBJ whole genome shotgun (WGS) entry which is preliminary data.</text>
</comment>
<name>A0A2T9K9R3_9CAUL</name>
<dbReference type="Gene3D" id="3.40.50.720">
    <property type="entry name" value="NAD(P)-binding Rossmann-like Domain"/>
    <property type="match status" value="1"/>
</dbReference>
<dbReference type="InterPro" id="IPR016040">
    <property type="entry name" value="NAD(P)-bd_dom"/>
</dbReference>
<dbReference type="InterPro" id="IPR052718">
    <property type="entry name" value="NmrA-type_oxidoreductase"/>
</dbReference>
<organism evidence="2 3">
    <name type="scientific">Caulobacter endophyticus</name>
    <dbReference type="NCBI Taxonomy" id="2172652"/>
    <lineage>
        <taxon>Bacteria</taxon>
        <taxon>Pseudomonadati</taxon>
        <taxon>Pseudomonadota</taxon>
        <taxon>Alphaproteobacteria</taxon>
        <taxon>Caulobacterales</taxon>
        <taxon>Caulobacteraceae</taxon>
        <taxon>Caulobacter</taxon>
    </lineage>
</organism>
<dbReference type="Proteomes" id="UP000245073">
    <property type="component" value="Unassembled WGS sequence"/>
</dbReference>
<proteinExistence type="predicted"/>
<gene>
    <name evidence="2" type="ORF">DDF67_04950</name>
</gene>
<dbReference type="OrthoDB" id="7771794at2"/>
<evidence type="ECO:0000313" key="3">
    <source>
        <dbReference type="Proteomes" id="UP000245073"/>
    </source>
</evidence>
<feature type="domain" description="NAD(P)-binding" evidence="1">
    <location>
        <begin position="7"/>
        <end position="179"/>
    </location>
</feature>
<accession>A0A2T9K9R3</accession>
<dbReference type="CDD" id="cd05269">
    <property type="entry name" value="TMR_SDR_a"/>
    <property type="match status" value="1"/>
</dbReference>
<protein>
    <submittedName>
        <fullName evidence="2">NAD(P)-dependent oxidoreductase</fullName>
    </submittedName>
</protein>
<evidence type="ECO:0000313" key="2">
    <source>
        <dbReference type="EMBL" id="PVM92720.1"/>
    </source>
</evidence>
<dbReference type="EMBL" id="QDKQ01000024">
    <property type="protein sequence ID" value="PVM92720.1"/>
    <property type="molecule type" value="Genomic_DNA"/>
</dbReference>
<dbReference type="RefSeq" id="WP_109099828.1">
    <property type="nucleotide sequence ID" value="NZ_QDKQ01000024.1"/>
</dbReference>
<reference evidence="2 3" key="1">
    <citation type="submission" date="2018-04" db="EMBL/GenBank/DDBJ databases">
        <title>The genome sequence of Caulobacter sp. 744.</title>
        <authorList>
            <person name="Gao J."/>
            <person name="Sun J."/>
        </authorList>
    </citation>
    <scope>NUCLEOTIDE SEQUENCE [LARGE SCALE GENOMIC DNA]</scope>
    <source>
        <strain evidence="2 3">774</strain>
    </source>
</reference>
<dbReference type="PANTHER" id="PTHR47129:SF1">
    <property type="entry name" value="NMRA-LIKE DOMAIN-CONTAINING PROTEIN"/>
    <property type="match status" value="1"/>
</dbReference>
<dbReference type="AlphaFoldDB" id="A0A2T9K9R3"/>
<dbReference type="InterPro" id="IPR036291">
    <property type="entry name" value="NAD(P)-bd_dom_sf"/>
</dbReference>
<sequence length="280" mass="29649">MKIGVNGASGKLGQTILAELKARGAEDIVAISRTPDATEGVEARRGDYDQPETLAAAYAGLDRLVLIPSPDFTPGRRTAQVLAAIDAAVEAGVKHIVLLSAAGTRQAADPAVGGAYWLGEQHLIRKAQAWTIVRMNYYSESMAEQIANSVASGVLPGLGSERVAYVSRDDFAAALAGVLVGEGHAGAIYNATGPEIVTGEDRAALAAELFGRPVEFKVVPADLQREQIGKMGLPSFVVDAIMDMKAMFVEGYFDIVTTDIERLSGRPAKSFREVLATYVK</sequence>
<dbReference type="SUPFAM" id="SSF51735">
    <property type="entry name" value="NAD(P)-binding Rossmann-fold domains"/>
    <property type="match status" value="1"/>
</dbReference>
<keyword evidence="3" id="KW-1185">Reference proteome</keyword>